<dbReference type="Gene3D" id="3.60.40.10">
    <property type="entry name" value="PPM-type phosphatase domain"/>
    <property type="match status" value="1"/>
</dbReference>
<evidence type="ECO:0000256" key="4">
    <source>
        <dbReference type="ARBA" id="ARBA00022912"/>
    </source>
</evidence>
<evidence type="ECO:0000259" key="7">
    <source>
        <dbReference type="PROSITE" id="PS51746"/>
    </source>
</evidence>
<evidence type="ECO:0000256" key="1">
    <source>
        <dbReference type="ARBA" id="ARBA00006702"/>
    </source>
</evidence>
<evidence type="ECO:0000313" key="8">
    <source>
        <dbReference type="EMBL" id="CAD9021071.1"/>
    </source>
</evidence>
<keyword evidence="3 5" id="KW-0378">Hydrolase</keyword>
<dbReference type="GO" id="GO:0046872">
    <property type="term" value="F:metal ion binding"/>
    <property type="evidence" value="ECO:0007669"/>
    <property type="project" value="UniProtKB-KW"/>
</dbReference>
<dbReference type="AlphaFoldDB" id="A0A7S1IRS3"/>
<accession>A0A7S1IRS3</accession>
<dbReference type="SMART" id="SM00331">
    <property type="entry name" value="PP2C_SIG"/>
    <property type="match status" value="1"/>
</dbReference>
<name>A0A7S1IRS3_9EUGL</name>
<evidence type="ECO:0000256" key="5">
    <source>
        <dbReference type="RuleBase" id="RU003465"/>
    </source>
</evidence>
<dbReference type="SUPFAM" id="SSF81606">
    <property type="entry name" value="PP2C-like"/>
    <property type="match status" value="1"/>
</dbReference>
<dbReference type="EMBL" id="HBGA01086202">
    <property type="protein sequence ID" value="CAD9021071.1"/>
    <property type="molecule type" value="Transcribed_RNA"/>
</dbReference>
<keyword evidence="2" id="KW-0479">Metal-binding</keyword>
<proteinExistence type="inferred from homology"/>
<dbReference type="PROSITE" id="PS51746">
    <property type="entry name" value="PPM_2"/>
    <property type="match status" value="1"/>
</dbReference>
<dbReference type="SMART" id="SM00332">
    <property type="entry name" value="PP2Cc"/>
    <property type="match status" value="1"/>
</dbReference>
<dbReference type="PANTHER" id="PTHR13832:SF837">
    <property type="entry name" value="PROTEIN PHOSPHATASE 2C-LIKE DOMAIN-CONTAINING PROTEIN 1"/>
    <property type="match status" value="1"/>
</dbReference>
<feature type="domain" description="PPM-type phosphatase" evidence="7">
    <location>
        <begin position="62"/>
        <end position="351"/>
    </location>
</feature>
<feature type="region of interest" description="Disordered" evidence="6">
    <location>
        <begin position="74"/>
        <end position="110"/>
    </location>
</feature>
<dbReference type="CDD" id="cd00143">
    <property type="entry name" value="PP2Cc"/>
    <property type="match status" value="1"/>
</dbReference>
<reference evidence="8" key="1">
    <citation type="submission" date="2021-01" db="EMBL/GenBank/DDBJ databases">
        <authorList>
            <person name="Corre E."/>
            <person name="Pelletier E."/>
            <person name="Niang G."/>
            <person name="Scheremetjew M."/>
            <person name="Finn R."/>
            <person name="Kale V."/>
            <person name="Holt S."/>
            <person name="Cochrane G."/>
            <person name="Meng A."/>
            <person name="Brown T."/>
            <person name="Cohen L."/>
        </authorList>
    </citation>
    <scope>NUCLEOTIDE SEQUENCE</scope>
    <source>
        <strain evidence="8">NIES-381</strain>
    </source>
</reference>
<dbReference type="InterPro" id="IPR015655">
    <property type="entry name" value="PP2C"/>
</dbReference>
<dbReference type="GO" id="GO:0004722">
    <property type="term" value="F:protein serine/threonine phosphatase activity"/>
    <property type="evidence" value="ECO:0007669"/>
    <property type="project" value="InterPro"/>
</dbReference>
<dbReference type="Pfam" id="PF00481">
    <property type="entry name" value="PP2C"/>
    <property type="match status" value="1"/>
</dbReference>
<evidence type="ECO:0000256" key="3">
    <source>
        <dbReference type="ARBA" id="ARBA00022801"/>
    </source>
</evidence>
<comment type="similarity">
    <text evidence="1 5">Belongs to the PP2C family.</text>
</comment>
<dbReference type="InterPro" id="IPR000222">
    <property type="entry name" value="PP2C_BS"/>
</dbReference>
<protein>
    <recommendedName>
        <fullName evidence="7">PPM-type phosphatase domain-containing protein</fullName>
    </recommendedName>
</protein>
<evidence type="ECO:0000256" key="6">
    <source>
        <dbReference type="SAM" id="MobiDB-lite"/>
    </source>
</evidence>
<evidence type="ECO:0000256" key="2">
    <source>
        <dbReference type="ARBA" id="ARBA00022723"/>
    </source>
</evidence>
<gene>
    <name evidence="8" type="ORF">EGYM00392_LOCUS32186</name>
</gene>
<sequence length="362" mass="39987">MANVALECDLGEIDGDVKVQREKHGETRICAVSPTLPHRPVDMQTEVPKPPTPLSQDDIVIQYGLHSVQGHRAEMEDDHKCVHKGQADPLTPAGTDQEDGKFDQDDDNYTPQPNTSFFGVYDGHAGTAAANFLRKNLHRVILRHPKLLEEPELAAKEGIAKVEDDFMQYAEEQRLDAGSTLAIVLIIGTDLIVANVGDSEVVLNRKGTPMVLTTIHNMKKNEKEEDRIRKLGGRIHHKRLGHPKYNPSFFSIAVTRSIGDVFFKTGKFTEGKDSGLIADADTRKVTLTKDDRFVIMGCDGLWDVMTHQQAVDFTEVRVGQGKTCQTISEELVNEALALGSTDNITALVITLRPPKPRINPSG</sequence>
<dbReference type="PANTHER" id="PTHR13832">
    <property type="entry name" value="PROTEIN PHOSPHATASE 2C"/>
    <property type="match status" value="1"/>
</dbReference>
<dbReference type="InterPro" id="IPR001932">
    <property type="entry name" value="PPM-type_phosphatase-like_dom"/>
</dbReference>
<dbReference type="InterPro" id="IPR036457">
    <property type="entry name" value="PPM-type-like_dom_sf"/>
</dbReference>
<organism evidence="8">
    <name type="scientific">Eutreptiella gymnastica</name>
    <dbReference type="NCBI Taxonomy" id="73025"/>
    <lineage>
        <taxon>Eukaryota</taxon>
        <taxon>Discoba</taxon>
        <taxon>Euglenozoa</taxon>
        <taxon>Euglenida</taxon>
        <taxon>Spirocuta</taxon>
        <taxon>Euglenophyceae</taxon>
        <taxon>Eutreptiales</taxon>
        <taxon>Eutreptiaceae</taxon>
        <taxon>Eutreptiella</taxon>
    </lineage>
</organism>
<dbReference type="PROSITE" id="PS01032">
    <property type="entry name" value="PPM_1"/>
    <property type="match status" value="1"/>
</dbReference>
<keyword evidence="4 5" id="KW-0904">Protein phosphatase</keyword>